<dbReference type="Pfam" id="PF21937">
    <property type="entry name" value="Yop-YscD_ppl_2nd"/>
    <property type="match status" value="1"/>
</dbReference>
<reference evidence="3 4" key="1">
    <citation type="submission" date="2018-08" db="EMBL/GenBank/DDBJ databases">
        <title>Mountain-cultivated ginseng endophyte, Burkholderia stabilis and its activity against ginseng root rot disease.</title>
        <authorList>
            <person name="Tapan Kumar M."/>
            <person name="Bae H."/>
            <person name="Shanmugam G."/>
            <person name="Jeon J."/>
        </authorList>
    </citation>
    <scope>NUCLEOTIDE SEQUENCE [LARGE SCALE GENOMIC DNA]</scope>
    <source>
        <strain evidence="3 4">EB159</strain>
    </source>
</reference>
<evidence type="ECO:0000313" key="4">
    <source>
        <dbReference type="Proteomes" id="UP000289650"/>
    </source>
</evidence>
<gene>
    <name evidence="3" type="ORF">D1006_34810</name>
</gene>
<keyword evidence="1" id="KW-1133">Transmembrane helix</keyword>
<protein>
    <submittedName>
        <fullName evidence="3">EscD/YscD/HrpQ family type III secretion system inner membrane ring protein</fullName>
    </submittedName>
</protein>
<comment type="caution">
    <text evidence="3">The sequence shown here is derived from an EMBL/GenBank/DDBJ whole genome shotgun (WGS) entry which is preliminary data.</text>
</comment>
<evidence type="ECO:0000256" key="1">
    <source>
        <dbReference type="SAM" id="Phobius"/>
    </source>
</evidence>
<feature type="transmembrane region" description="Helical" evidence="1">
    <location>
        <begin position="114"/>
        <end position="135"/>
    </location>
</feature>
<dbReference type="NCBIfam" id="TIGR02500">
    <property type="entry name" value="type_III_yscD"/>
    <property type="match status" value="1"/>
</dbReference>
<dbReference type="EMBL" id="QWEX01000003">
    <property type="protein sequence ID" value="RXV65291.1"/>
    <property type="molecule type" value="Genomic_DNA"/>
</dbReference>
<dbReference type="OrthoDB" id="7066518at2"/>
<evidence type="ECO:0000259" key="2">
    <source>
        <dbReference type="Pfam" id="PF21937"/>
    </source>
</evidence>
<accession>A0A4Q2A906</accession>
<organism evidence="3 4">
    <name type="scientific">Burkholderia stabilis</name>
    <dbReference type="NCBI Taxonomy" id="95485"/>
    <lineage>
        <taxon>Bacteria</taxon>
        <taxon>Pseudomonadati</taxon>
        <taxon>Pseudomonadota</taxon>
        <taxon>Betaproteobacteria</taxon>
        <taxon>Burkholderiales</taxon>
        <taxon>Burkholderiaceae</taxon>
        <taxon>Burkholderia</taxon>
        <taxon>Burkholderia cepacia complex</taxon>
    </lineage>
</organism>
<evidence type="ECO:0000313" key="3">
    <source>
        <dbReference type="EMBL" id="RXV65291.1"/>
    </source>
</evidence>
<keyword evidence="1" id="KW-0812">Transmembrane</keyword>
<proteinExistence type="predicted"/>
<dbReference type="RefSeq" id="WP_129517736.1">
    <property type="nucleotide sequence ID" value="NZ_QWEX01000003.1"/>
</dbReference>
<feature type="domain" description="YscD-like Bon-like" evidence="2">
    <location>
        <begin position="205"/>
        <end position="268"/>
    </location>
</feature>
<dbReference type="AlphaFoldDB" id="A0A4Q2A906"/>
<sequence length="402" mass="42436">MTTHKLKWLNGPLAGHSFELPSGPVRIGGADADLALVLEDEASATLEVSADGVMVSPGVPVWVAGVRWNVAVPLPVHEVVDLAGLAFVMGGVDDPLPVVPVPPRHVPRARRPSAVYAVGVLACVSALGALVLALWQPASALAPDLDAWLAMRMREPALQGLHATRELDGTVRIGGSCALSQAVEQLRGDLRERGLHVRDTSQCADTLRGNVKDVLMLNGYHDIEVRSTDIPDSVEIHGAILADGHWRRTVAQLQVVSGLRTWRVINDRAQKFEQLLDELSNADVIDGIGVSLAGRTLMVSGKVDDGKVAALNAAIDAFNHGGSDGFTAIYDAIPAVDAAQSLLPAPVVTVGGQANSIYVVLANGMRLQVGGVLPNGYVIVRLSRRAISLRSGEHLVSIPLDV</sequence>
<keyword evidence="1" id="KW-0472">Membrane</keyword>
<dbReference type="InterPro" id="IPR053947">
    <property type="entry name" value="YscD_ppl__2nd"/>
</dbReference>
<dbReference type="Proteomes" id="UP000289650">
    <property type="component" value="Unassembled WGS sequence"/>
</dbReference>
<dbReference type="InterPro" id="IPR012843">
    <property type="entry name" value="YscD"/>
</dbReference>
<name>A0A4Q2A906_9BURK</name>